<keyword evidence="5" id="KW-0676">Redox-active center</keyword>
<dbReference type="EMBL" id="LR134521">
    <property type="protein sequence ID" value="VEJ30200.1"/>
    <property type="molecule type" value="Genomic_DNA"/>
</dbReference>
<dbReference type="PROSITE" id="PS51318">
    <property type="entry name" value="TAT"/>
    <property type="match status" value="1"/>
</dbReference>
<gene>
    <name evidence="7" type="primary">resA</name>
    <name evidence="7" type="ORF">NCTC10918_01477</name>
</gene>
<dbReference type="InterPro" id="IPR000866">
    <property type="entry name" value="AhpC/TSA"/>
</dbReference>
<dbReference type="Proteomes" id="UP000270988">
    <property type="component" value="Chromosome"/>
</dbReference>
<evidence type="ECO:0000313" key="8">
    <source>
        <dbReference type="Proteomes" id="UP000270988"/>
    </source>
</evidence>
<dbReference type="InterPro" id="IPR050553">
    <property type="entry name" value="Thioredoxin_ResA/DsbE_sf"/>
</dbReference>
<sequence>MNPMPKPTTPNTPLTRRALLHTGAGICATAAGAVLLSACSSSDDSLAKQANSGDNKGYIAGDGSVTEYQEAERGDPVAFTGELFDGKTVTAESLRGKPVLLNFWYAGCAPCRAEAPDLQKLSEEFKDKIAFYGVNVRDEKNTAEAFERSFNVTYPSFKDVTGKVLFSLSKYVPAQAVPTTVILDEKGRVASRVLGQANPSILKTLVETVTKGA</sequence>
<dbReference type="Gene3D" id="3.40.30.10">
    <property type="entry name" value="Glutaredoxin"/>
    <property type="match status" value="1"/>
</dbReference>
<dbReference type="GO" id="GO:0016209">
    <property type="term" value="F:antioxidant activity"/>
    <property type="evidence" value="ECO:0007669"/>
    <property type="project" value="InterPro"/>
</dbReference>
<evidence type="ECO:0000256" key="2">
    <source>
        <dbReference type="ARBA" id="ARBA00022748"/>
    </source>
</evidence>
<accession>A0A3S4YSR9</accession>
<dbReference type="InterPro" id="IPR006311">
    <property type="entry name" value="TAT_signal"/>
</dbReference>
<evidence type="ECO:0000256" key="1">
    <source>
        <dbReference type="ARBA" id="ARBA00004196"/>
    </source>
</evidence>
<evidence type="ECO:0000256" key="3">
    <source>
        <dbReference type="ARBA" id="ARBA00022968"/>
    </source>
</evidence>
<feature type="domain" description="Thioredoxin" evidence="6">
    <location>
        <begin position="68"/>
        <end position="211"/>
    </location>
</feature>
<dbReference type="GO" id="GO:0030313">
    <property type="term" value="C:cell envelope"/>
    <property type="evidence" value="ECO:0007669"/>
    <property type="project" value="UniProtKB-SubCell"/>
</dbReference>
<dbReference type="PANTHER" id="PTHR42852">
    <property type="entry name" value="THIOL:DISULFIDE INTERCHANGE PROTEIN DSBE"/>
    <property type="match status" value="1"/>
</dbReference>
<dbReference type="GO" id="GO:0017004">
    <property type="term" value="P:cytochrome complex assembly"/>
    <property type="evidence" value="ECO:0007669"/>
    <property type="project" value="UniProtKB-KW"/>
</dbReference>
<evidence type="ECO:0000256" key="5">
    <source>
        <dbReference type="ARBA" id="ARBA00023284"/>
    </source>
</evidence>
<comment type="subcellular location">
    <subcellularLocation>
        <location evidence="1">Cell envelope</location>
    </subcellularLocation>
</comment>
<dbReference type="PANTHER" id="PTHR42852:SF6">
    <property type="entry name" value="THIOL:DISULFIDE INTERCHANGE PROTEIN DSBE"/>
    <property type="match status" value="1"/>
</dbReference>
<dbReference type="InterPro" id="IPR017937">
    <property type="entry name" value="Thioredoxin_CS"/>
</dbReference>
<dbReference type="SUPFAM" id="SSF52833">
    <property type="entry name" value="Thioredoxin-like"/>
    <property type="match status" value="1"/>
</dbReference>
<dbReference type="CDD" id="cd02966">
    <property type="entry name" value="TlpA_like_family"/>
    <property type="match status" value="1"/>
</dbReference>
<keyword evidence="4" id="KW-1015">Disulfide bond</keyword>
<dbReference type="GO" id="GO:0016491">
    <property type="term" value="F:oxidoreductase activity"/>
    <property type="evidence" value="ECO:0007669"/>
    <property type="project" value="InterPro"/>
</dbReference>
<keyword evidence="3" id="KW-0812">Transmembrane</keyword>
<keyword evidence="3" id="KW-0735">Signal-anchor</keyword>
<name>A0A3S4YSR9_9MICC</name>
<evidence type="ECO:0000313" key="7">
    <source>
        <dbReference type="EMBL" id="VEJ30200.1"/>
    </source>
</evidence>
<dbReference type="PROSITE" id="PS51352">
    <property type="entry name" value="THIOREDOXIN_2"/>
    <property type="match status" value="1"/>
</dbReference>
<dbReference type="InterPro" id="IPR013766">
    <property type="entry name" value="Thioredoxin_domain"/>
</dbReference>
<dbReference type="AlphaFoldDB" id="A0A3S4YSR9"/>
<dbReference type="InterPro" id="IPR036249">
    <property type="entry name" value="Thioredoxin-like_sf"/>
</dbReference>
<dbReference type="PROSITE" id="PS00194">
    <property type="entry name" value="THIOREDOXIN_1"/>
    <property type="match status" value="1"/>
</dbReference>
<evidence type="ECO:0000256" key="4">
    <source>
        <dbReference type="ARBA" id="ARBA00023157"/>
    </source>
</evidence>
<organism evidence="7 8">
    <name type="scientific">Rothia dentocariosa</name>
    <dbReference type="NCBI Taxonomy" id="2047"/>
    <lineage>
        <taxon>Bacteria</taxon>
        <taxon>Bacillati</taxon>
        <taxon>Actinomycetota</taxon>
        <taxon>Actinomycetes</taxon>
        <taxon>Micrococcales</taxon>
        <taxon>Micrococcaceae</taxon>
        <taxon>Rothia</taxon>
    </lineage>
</organism>
<evidence type="ECO:0000259" key="6">
    <source>
        <dbReference type="PROSITE" id="PS51352"/>
    </source>
</evidence>
<dbReference type="Pfam" id="PF00578">
    <property type="entry name" value="AhpC-TSA"/>
    <property type="match status" value="1"/>
</dbReference>
<dbReference type="STRING" id="762948.HMPREF0733_10431"/>
<keyword evidence="2" id="KW-0201">Cytochrome c-type biogenesis</keyword>
<protein>
    <submittedName>
        <fullName evidence="7">Thiol-disulfide oxidoreductase resA</fullName>
    </submittedName>
</protein>
<reference evidence="7 8" key="1">
    <citation type="submission" date="2018-12" db="EMBL/GenBank/DDBJ databases">
        <authorList>
            <consortium name="Pathogen Informatics"/>
        </authorList>
    </citation>
    <scope>NUCLEOTIDE SEQUENCE [LARGE SCALE GENOMIC DNA]</scope>
    <source>
        <strain evidence="7 8">NCTC10918</strain>
    </source>
</reference>
<proteinExistence type="predicted"/>